<organism evidence="1 2">
    <name type="scientific">Candidatus Methanofastidiosum methylothiophilum</name>
    <dbReference type="NCBI Taxonomy" id="1705564"/>
    <lineage>
        <taxon>Archaea</taxon>
        <taxon>Methanobacteriati</taxon>
        <taxon>Methanobacteriota</taxon>
        <taxon>Stenosarchaea group</taxon>
        <taxon>Candidatus Methanofastidiosia</taxon>
        <taxon>Candidatus Methanofastidiosales</taxon>
        <taxon>Candidatus Methanofastidiosaceae</taxon>
        <taxon>Candidatus Methanofastidiosum</taxon>
    </lineage>
</organism>
<dbReference type="AlphaFoldDB" id="A0A150J9E2"/>
<reference evidence="1 2" key="1">
    <citation type="journal article" date="2016" name="ISME J.">
        <title>Chasing the elusive Euryarchaeota class WSA2: genomes reveal a uniquely fastidious methyl-reducing methanogen.</title>
        <authorList>
            <person name="Nobu M.K."/>
            <person name="Narihiro T."/>
            <person name="Kuroda K."/>
            <person name="Mei R."/>
            <person name="Liu W.T."/>
        </authorList>
    </citation>
    <scope>NUCLEOTIDE SEQUENCE [LARGE SCALE GENOMIC DNA]</scope>
    <source>
        <strain evidence="1">U1lsi0528_Bin055</strain>
    </source>
</reference>
<protein>
    <submittedName>
        <fullName evidence="1">Uncharacterized protein</fullName>
    </submittedName>
</protein>
<evidence type="ECO:0000313" key="1">
    <source>
        <dbReference type="EMBL" id="KYC53820.1"/>
    </source>
</evidence>
<dbReference type="Proteomes" id="UP000075398">
    <property type="component" value="Unassembled WGS sequence"/>
</dbReference>
<evidence type="ECO:0000313" key="2">
    <source>
        <dbReference type="Proteomes" id="UP000075398"/>
    </source>
</evidence>
<sequence>MDRVNIIDRGELRHRLNSKNEFFLIVCLDPPVYKEFAQYIQQQGKNIGNPGYSFLQFLEGLGINVKEKKEVAIR</sequence>
<dbReference type="EMBL" id="LNGC01000001">
    <property type="protein sequence ID" value="KYC53820.1"/>
    <property type="molecule type" value="Genomic_DNA"/>
</dbReference>
<comment type="caution">
    <text evidence="1">The sequence shown here is derived from an EMBL/GenBank/DDBJ whole genome shotgun (WGS) entry which is preliminary data.</text>
</comment>
<name>A0A150J9E2_9EURY</name>
<accession>A0A150J9E2</accession>
<proteinExistence type="predicted"/>
<gene>
    <name evidence="1" type="ORF">AMQ22_00019</name>
</gene>